<feature type="transmembrane region" description="Helical" evidence="7">
    <location>
        <begin position="311"/>
        <end position="330"/>
    </location>
</feature>
<comment type="subcellular location">
    <subcellularLocation>
        <location evidence="1">Cell membrane</location>
        <topology evidence="1">Multi-pass membrane protein</topology>
    </subcellularLocation>
</comment>
<keyword evidence="4 7" id="KW-0812">Transmembrane</keyword>
<comment type="similarity">
    <text evidence="2">Belongs to the polysaccharide synthase family.</text>
</comment>
<feature type="transmembrane region" description="Helical" evidence="7">
    <location>
        <begin position="374"/>
        <end position="395"/>
    </location>
</feature>
<reference evidence="8 9" key="1">
    <citation type="journal article" date="2008" name="Proc. Natl. Acad. Sci. U.S.A.">
        <title>Niche adaptation and genome expansion in the chlorophyll d-producing cyanobacterium Acaryochloris marina.</title>
        <authorList>
            <person name="Swingley W.D."/>
            <person name="Chen M."/>
            <person name="Cheung P.C."/>
            <person name="Conrad A.L."/>
            <person name="Dejesa L.C."/>
            <person name="Hao J."/>
            <person name="Honchak B.M."/>
            <person name="Karbach L.E."/>
            <person name="Kurdoglu A."/>
            <person name="Lahiri S."/>
            <person name="Mastrian S.D."/>
            <person name="Miyashita H."/>
            <person name="Page L."/>
            <person name="Ramakrishna P."/>
            <person name="Satoh S."/>
            <person name="Sattley W.M."/>
            <person name="Shimada Y."/>
            <person name="Taylor H.L."/>
            <person name="Tomo T."/>
            <person name="Tsuchiya T."/>
            <person name="Wang Z.T."/>
            <person name="Raymond J."/>
            <person name="Mimuro M."/>
            <person name="Blankenship R.E."/>
            <person name="Touchman J.W."/>
        </authorList>
    </citation>
    <scope>NUCLEOTIDE SEQUENCE [LARGE SCALE GENOMIC DNA]</scope>
    <source>
        <strain evidence="9">MBIC 11017</strain>
    </source>
</reference>
<dbReference type="CDD" id="cd13127">
    <property type="entry name" value="MATE_tuaB_like"/>
    <property type="match status" value="1"/>
</dbReference>
<evidence type="ECO:0000256" key="7">
    <source>
        <dbReference type="SAM" id="Phobius"/>
    </source>
</evidence>
<sequence length="502" mass="54920">MRIRKSNHTADAFFSTKHLQGNLKQRAVRGGATTITAQGLKFTLTLVANVVLGRFLTPNDYGLVGMVTAVMGFVTIFKDLGLSMATVQKEDINHEQVSTLFWINVSFSLGVAILAACLSPLIAGFYNEPRLTLITIALAGGIVMGGLGVQHTALLQRQMSYNALAFNDIFAQLSGVSAAFLCVGLGWGYWSLIALSLVTISVNTLGIWIACRWVPGLPTWNTEMRSLMVFGSNITGFSIVNYLSLNLDNVLIGKFWGSQQLGLYAKAYQLLLLPISQINAPITNVAVPVLSRLVDNPHRYRQVYLRILEKLMLLTLPIILFMISASDWLIQVLLGSQWLGASAIFALLGISGLMRPIANSVGWLFITQDRTDDLFRWGILSSTITVFSFGVGLPWQALGVAISYSSIALGITMPLLFFVVGRQGPVKTKDFYVTIAPLGFATIWTLLALGTLRYFVQPQPFWGCCVAFVVTVFSFFTALVALPKGRRILGDLQQLMSDLKAA</sequence>
<dbReference type="Proteomes" id="UP000000268">
    <property type="component" value="Chromosome"/>
</dbReference>
<keyword evidence="9" id="KW-1185">Reference proteome</keyword>
<dbReference type="EMBL" id="CP000828">
    <property type="protein sequence ID" value="ABW26927.1"/>
    <property type="molecule type" value="Genomic_DNA"/>
</dbReference>
<evidence type="ECO:0000313" key="8">
    <source>
        <dbReference type="EMBL" id="ABW26927.1"/>
    </source>
</evidence>
<feature type="transmembrane region" description="Helical" evidence="7">
    <location>
        <begin position="61"/>
        <end position="80"/>
    </location>
</feature>
<feature type="transmembrane region" description="Helical" evidence="7">
    <location>
        <begin position="401"/>
        <end position="419"/>
    </location>
</feature>
<proteinExistence type="inferred from homology"/>
<evidence type="ECO:0000256" key="4">
    <source>
        <dbReference type="ARBA" id="ARBA00022692"/>
    </source>
</evidence>
<evidence type="ECO:0000256" key="3">
    <source>
        <dbReference type="ARBA" id="ARBA00022475"/>
    </source>
</evidence>
<evidence type="ECO:0000313" key="9">
    <source>
        <dbReference type="Proteomes" id="UP000000268"/>
    </source>
</evidence>
<dbReference type="AlphaFoldDB" id="B0CEG1"/>
<protein>
    <submittedName>
        <fullName evidence="8">Polysaccharide export transporter, putative</fullName>
    </submittedName>
</protein>
<dbReference type="RefSeq" id="WP_012162429.1">
    <property type="nucleotide sequence ID" value="NC_009925.1"/>
</dbReference>
<evidence type="ECO:0000256" key="5">
    <source>
        <dbReference type="ARBA" id="ARBA00022989"/>
    </source>
</evidence>
<feature type="transmembrane region" description="Helical" evidence="7">
    <location>
        <begin position="193"/>
        <end position="215"/>
    </location>
</feature>
<gene>
    <name evidence="8" type="ordered locus">AM1_1909</name>
</gene>
<dbReference type="KEGG" id="amr:AM1_1909"/>
<feature type="transmembrane region" description="Helical" evidence="7">
    <location>
        <begin position="336"/>
        <end position="354"/>
    </location>
</feature>
<feature type="transmembrane region" description="Helical" evidence="7">
    <location>
        <begin position="460"/>
        <end position="482"/>
    </location>
</feature>
<dbReference type="PANTHER" id="PTHR30250:SF10">
    <property type="entry name" value="LIPOPOLYSACCHARIDE BIOSYNTHESIS PROTEIN WZXC"/>
    <property type="match status" value="1"/>
</dbReference>
<evidence type="ECO:0000256" key="6">
    <source>
        <dbReference type="ARBA" id="ARBA00023136"/>
    </source>
</evidence>
<evidence type="ECO:0000256" key="2">
    <source>
        <dbReference type="ARBA" id="ARBA00007430"/>
    </source>
</evidence>
<feature type="transmembrane region" description="Helical" evidence="7">
    <location>
        <begin position="227"/>
        <end position="247"/>
    </location>
</feature>
<dbReference type="PANTHER" id="PTHR30250">
    <property type="entry name" value="PST FAMILY PREDICTED COLANIC ACID TRANSPORTER"/>
    <property type="match status" value="1"/>
</dbReference>
<feature type="transmembrane region" description="Helical" evidence="7">
    <location>
        <begin position="431"/>
        <end position="454"/>
    </location>
</feature>
<keyword evidence="5 7" id="KW-1133">Transmembrane helix</keyword>
<feature type="transmembrane region" description="Helical" evidence="7">
    <location>
        <begin position="131"/>
        <end position="149"/>
    </location>
</feature>
<dbReference type="eggNOG" id="COG2244">
    <property type="taxonomic scope" value="Bacteria"/>
</dbReference>
<dbReference type="STRING" id="329726.AM1_1909"/>
<keyword evidence="3" id="KW-1003">Cell membrane</keyword>
<feature type="transmembrane region" description="Helical" evidence="7">
    <location>
        <begin position="169"/>
        <end position="187"/>
    </location>
</feature>
<dbReference type="InterPro" id="IPR050833">
    <property type="entry name" value="Poly_Biosynth_Transport"/>
</dbReference>
<name>B0CEG1_ACAM1</name>
<feature type="transmembrane region" description="Helical" evidence="7">
    <location>
        <begin position="101"/>
        <end position="125"/>
    </location>
</feature>
<accession>B0CEG1</accession>
<organism evidence="8 9">
    <name type="scientific">Acaryochloris marina (strain MBIC 11017)</name>
    <dbReference type="NCBI Taxonomy" id="329726"/>
    <lineage>
        <taxon>Bacteria</taxon>
        <taxon>Bacillati</taxon>
        <taxon>Cyanobacteriota</taxon>
        <taxon>Cyanophyceae</taxon>
        <taxon>Acaryochloridales</taxon>
        <taxon>Acaryochloridaceae</taxon>
        <taxon>Acaryochloris</taxon>
    </lineage>
</organism>
<dbReference type="GO" id="GO:0005886">
    <property type="term" value="C:plasma membrane"/>
    <property type="evidence" value="ECO:0007669"/>
    <property type="project" value="UniProtKB-SubCell"/>
</dbReference>
<dbReference type="HOGENOM" id="CLU_026911_2_0_3"/>
<dbReference type="Pfam" id="PF13440">
    <property type="entry name" value="Polysacc_synt_3"/>
    <property type="match status" value="1"/>
</dbReference>
<evidence type="ECO:0000256" key="1">
    <source>
        <dbReference type="ARBA" id="ARBA00004651"/>
    </source>
</evidence>
<keyword evidence="6 7" id="KW-0472">Membrane</keyword>